<accession>A0ABT0GWL8</accession>
<proteinExistence type="predicted"/>
<evidence type="ECO:0000313" key="1">
    <source>
        <dbReference type="EMBL" id="MCK7613620.1"/>
    </source>
</evidence>
<reference evidence="1" key="1">
    <citation type="submission" date="2022-04" db="EMBL/GenBank/DDBJ databases">
        <title>Roseibium sp. CAU 1639 isolated from mud.</title>
        <authorList>
            <person name="Kim W."/>
        </authorList>
    </citation>
    <scope>NUCLEOTIDE SEQUENCE</scope>
    <source>
        <strain evidence="1">CAU 1639</strain>
    </source>
</reference>
<dbReference type="RefSeq" id="WP_248155666.1">
    <property type="nucleotide sequence ID" value="NZ_JALNMJ010000010.1"/>
</dbReference>
<dbReference type="Proteomes" id="UP001431221">
    <property type="component" value="Unassembled WGS sequence"/>
</dbReference>
<sequence length="54" mass="6197">MNSYLTKAQLHALERGAEACRNGKSRDENPYPPQADYYGFWEEGYLKQQGGRSN</sequence>
<dbReference type="EMBL" id="JALNMJ010000010">
    <property type="protein sequence ID" value="MCK7613620.1"/>
    <property type="molecule type" value="Genomic_DNA"/>
</dbReference>
<evidence type="ECO:0000313" key="2">
    <source>
        <dbReference type="Proteomes" id="UP001431221"/>
    </source>
</evidence>
<comment type="caution">
    <text evidence="1">The sequence shown here is derived from an EMBL/GenBank/DDBJ whole genome shotgun (WGS) entry which is preliminary data.</text>
</comment>
<protein>
    <recommendedName>
        <fullName evidence="3">Ribosome modulation factor</fullName>
    </recommendedName>
</protein>
<gene>
    <name evidence="1" type="ORF">M0H32_15710</name>
</gene>
<name>A0ABT0GWL8_9HYPH</name>
<evidence type="ECO:0008006" key="3">
    <source>
        <dbReference type="Google" id="ProtNLM"/>
    </source>
</evidence>
<keyword evidence="2" id="KW-1185">Reference proteome</keyword>
<organism evidence="1 2">
    <name type="scientific">Roseibium sediminicola</name>
    <dbReference type="NCBI Taxonomy" id="2933272"/>
    <lineage>
        <taxon>Bacteria</taxon>
        <taxon>Pseudomonadati</taxon>
        <taxon>Pseudomonadota</taxon>
        <taxon>Alphaproteobacteria</taxon>
        <taxon>Hyphomicrobiales</taxon>
        <taxon>Stappiaceae</taxon>
        <taxon>Roseibium</taxon>
    </lineage>
</organism>